<proteinExistence type="predicted"/>
<gene>
    <name evidence="3" type="ORF">SEUCBS140593_004022</name>
</gene>
<keyword evidence="2" id="KW-0472">Membrane</keyword>
<feature type="region of interest" description="Disordered" evidence="1">
    <location>
        <begin position="1"/>
        <end position="20"/>
    </location>
</feature>
<feature type="transmembrane region" description="Helical" evidence="2">
    <location>
        <begin position="115"/>
        <end position="137"/>
    </location>
</feature>
<evidence type="ECO:0000313" key="4">
    <source>
        <dbReference type="Proteomes" id="UP001642482"/>
    </source>
</evidence>
<sequence length="236" mass="25802">MINPPAPQPEMTDKVAPQTEQMVDVEQQQPQQWTYNEKSLWFHAWGFRVIHILFLLVAASTVGVSAGYLVKSIGGSDLFYDGVAYGRVVTVIACVFAGLADSWSLRLHRAQSPSLPSTILLDVVALITAGVSLGLQWQPLLFTTLHSGDVFESDFDDALDLQRLGRAWFAMTVVLMACRVASIAMTSVLACTTVKRWEQRRAGGGGKVVEPMRRGCGFGPSFRWEAFCSAVSCNGV</sequence>
<protein>
    <recommendedName>
        <fullName evidence="5">CASP-like protein</fullName>
    </recommendedName>
</protein>
<keyword evidence="4" id="KW-1185">Reference proteome</keyword>
<dbReference type="EMBL" id="CAWUHD010000033">
    <property type="protein sequence ID" value="CAK7219821.1"/>
    <property type="molecule type" value="Genomic_DNA"/>
</dbReference>
<dbReference type="Proteomes" id="UP001642482">
    <property type="component" value="Unassembled WGS sequence"/>
</dbReference>
<name>A0ABP0BJY2_9PEZI</name>
<evidence type="ECO:0000256" key="2">
    <source>
        <dbReference type="SAM" id="Phobius"/>
    </source>
</evidence>
<feature type="transmembrane region" description="Helical" evidence="2">
    <location>
        <begin position="82"/>
        <end position="103"/>
    </location>
</feature>
<keyword evidence="2" id="KW-0812">Transmembrane</keyword>
<feature type="transmembrane region" description="Helical" evidence="2">
    <location>
        <begin position="49"/>
        <end position="70"/>
    </location>
</feature>
<accession>A0ABP0BJY2</accession>
<evidence type="ECO:0000313" key="3">
    <source>
        <dbReference type="EMBL" id="CAK7219821.1"/>
    </source>
</evidence>
<evidence type="ECO:0008006" key="5">
    <source>
        <dbReference type="Google" id="ProtNLM"/>
    </source>
</evidence>
<comment type="caution">
    <text evidence="3">The sequence shown here is derived from an EMBL/GenBank/DDBJ whole genome shotgun (WGS) entry which is preliminary data.</text>
</comment>
<keyword evidence="2" id="KW-1133">Transmembrane helix</keyword>
<evidence type="ECO:0000256" key="1">
    <source>
        <dbReference type="SAM" id="MobiDB-lite"/>
    </source>
</evidence>
<feature type="transmembrane region" description="Helical" evidence="2">
    <location>
        <begin position="167"/>
        <end position="191"/>
    </location>
</feature>
<reference evidence="3 4" key="1">
    <citation type="submission" date="2024-01" db="EMBL/GenBank/DDBJ databases">
        <authorList>
            <person name="Allen C."/>
            <person name="Tagirdzhanova G."/>
        </authorList>
    </citation>
    <scope>NUCLEOTIDE SEQUENCE [LARGE SCALE GENOMIC DNA]</scope>
</reference>
<organism evidence="3 4">
    <name type="scientific">Sporothrix eucalyptigena</name>
    <dbReference type="NCBI Taxonomy" id="1812306"/>
    <lineage>
        <taxon>Eukaryota</taxon>
        <taxon>Fungi</taxon>
        <taxon>Dikarya</taxon>
        <taxon>Ascomycota</taxon>
        <taxon>Pezizomycotina</taxon>
        <taxon>Sordariomycetes</taxon>
        <taxon>Sordariomycetidae</taxon>
        <taxon>Ophiostomatales</taxon>
        <taxon>Ophiostomataceae</taxon>
        <taxon>Sporothrix</taxon>
    </lineage>
</organism>